<dbReference type="EMBL" id="JAMDGR010000015">
    <property type="protein sequence ID" value="MDD1150407.1"/>
    <property type="molecule type" value="Genomic_DNA"/>
</dbReference>
<evidence type="ECO:0008006" key="4">
    <source>
        <dbReference type="Google" id="ProtNLM"/>
    </source>
</evidence>
<sequence>MATGWLGWPPDLAWSTPLPELFLAMDARIEWVQMTNPFGGKPAKEKPKPSTVAQKLRQALAGRRD</sequence>
<dbReference type="Proteomes" id="UP001217610">
    <property type="component" value="Unassembled WGS sequence"/>
</dbReference>
<reference evidence="2 3" key="1">
    <citation type="submission" date="2022-05" db="EMBL/GenBank/DDBJ databases">
        <title>Novel Pseudomonas spp. Isolated from a Rainbow Trout Aquaculture Facility.</title>
        <authorList>
            <person name="Testerman T."/>
            <person name="Graf J."/>
        </authorList>
    </citation>
    <scope>NUCLEOTIDE SEQUENCE [LARGE SCALE GENOMIC DNA]</scope>
    <source>
        <strain evidence="2 3">ID357</strain>
    </source>
</reference>
<proteinExistence type="predicted"/>
<evidence type="ECO:0000313" key="2">
    <source>
        <dbReference type="EMBL" id="MDD1150407.1"/>
    </source>
</evidence>
<organism evidence="2 3">
    <name type="scientific">Pseudomonas idahonensis</name>
    <dbReference type="NCBI Taxonomy" id="2942628"/>
    <lineage>
        <taxon>Bacteria</taxon>
        <taxon>Pseudomonadati</taxon>
        <taxon>Pseudomonadota</taxon>
        <taxon>Gammaproteobacteria</taxon>
        <taxon>Pseudomonadales</taxon>
        <taxon>Pseudomonadaceae</taxon>
        <taxon>Pseudomonas</taxon>
    </lineage>
</organism>
<accession>A0ABT5Q880</accession>
<evidence type="ECO:0000313" key="3">
    <source>
        <dbReference type="Proteomes" id="UP001217610"/>
    </source>
</evidence>
<name>A0ABT5Q880_9PSED</name>
<keyword evidence="3" id="KW-1185">Reference proteome</keyword>
<evidence type="ECO:0000256" key="1">
    <source>
        <dbReference type="SAM" id="MobiDB-lite"/>
    </source>
</evidence>
<comment type="caution">
    <text evidence="2">The sequence shown here is derived from an EMBL/GenBank/DDBJ whole genome shotgun (WGS) entry which is preliminary data.</text>
</comment>
<gene>
    <name evidence="2" type="ORF">M5G25_19185</name>
</gene>
<feature type="region of interest" description="Disordered" evidence="1">
    <location>
        <begin position="38"/>
        <end position="65"/>
    </location>
</feature>
<protein>
    <recommendedName>
        <fullName evidence="4">Phage tail assembly chaperone</fullName>
    </recommendedName>
</protein>